<feature type="region of interest" description="Disordered" evidence="9">
    <location>
        <begin position="1"/>
        <end position="36"/>
    </location>
</feature>
<feature type="transmembrane region" description="Helical" evidence="10">
    <location>
        <begin position="93"/>
        <end position="112"/>
    </location>
</feature>
<dbReference type="EMBL" id="FOCI01000018">
    <property type="protein sequence ID" value="SEN47603.1"/>
    <property type="molecule type" value="Genomic_DNA"/>
</dbReference>
<dbReference type="GO" id="GO:0140359">
    <property type="term" value="F:ABC-type transporter activity"/>
    <property type="evidence" value="ECO:0007669"/>
    <property type="project" value="InterPro"/>
</dbReference>
<evidence type="ECO:0000313" key="13">
    <source>
        <dbReference type="Proteomes" id="UP000199585"/>
    </source>
</evidence>
<keyword evidence="5 10" id="KW-0812">Transmembrane</keyword>
<dbReference type="STRING" id="245187.SAMN04488003_1186"/>
<comment type="similarity">
    <text evidence="2">Belongs to the ABC-2 integral membrane protein family.</text>
</comment>
<reference evidence="12 13" key="1">
    <citation type="submission" date="2016-10" db="EMBL/GenBank/DDBJ databases">
        <authorList>
            <person name="de Groot N.N."/>
        </authorList>
    </citation>
    <scope>NUCLEOTIDE SEQUENCE [LARGE SCALE GENOMIC DNA]</scope>
    <source>
        <strain evidence="12 13">DSM 16213</strain>
    </source>
</reference>
<dbReference type="PANTHER" id="PTHR30413">
    <property type="entry name" value="INNER MEMBRANE TRANSPORT PERMEASE"/>
    <property type="match status" value="1"/>
</dbReference>
<evidence type="ECO:0000256" key="7">
    <source>
        <dbReference type="ARBA" id="ARBA00023047"/>
    </source>
</evidence>
<protein>
    <submittedName>
        <fullName evidence="12">Capsular polysaccharide transport system permease protein</fullName>
    </submittedName>
</protein>
<evidence type="ECO:0000256" key="2">
    <source>
        <dbReference type="ARBA" id="ARBA00007783"/>
    </source>
</evidence>
<comment type="subcellular location">
    <subcellularLocation>
        <location evidence="1">Cell membrane</location>
        <topology evidence="1">Multi-pass membrane protein</topology>
    </subcellularLocation>
</comment>
<evidence type="ECO:0000256" key="4">
    <source>
        <dbReference type="ARBA" id="ARBA00022475"/>
    </source>
</evidence>
<evidence type="ECO:0000313" key="12">
    <source>
        <dbReference type="EMBL" id="SEN47603.1"/>
    </source>
</evidence>
<feature type="domain" description="ABC-2 type transporter transmembrane" evidence="11">
    <location>
        <begin position="45"/>
        <end position="252"/>
    </location>
</feature>
<proteinExistence type="inferred from homology"/>
<keyword evidence="4" id="KW-1003">Cell membrane</keyword>
<dbReference type="PANTHER" id="PTHR30413:SF10">
    <property type="entry name" value="CAPSULE POLYSACCHARIDE EXPORT INNER-MEMBRANE PROTEIN CTRC"/>
    <property type="match status" value="1"/>
</dbReference>
<evidence type="ECO:0000256" key="5">
    <source>
        <dbReference type="ARBA" id="ARBA00022692"/>
    </source>
</evidence>
<keyword evidence="7" id="KW-0762">Sugar transport</keyword>
<keyword evidence="3" id="KW-0813">Transport</keyword>
<feature type="transmembrane region" description="Helical" evidence="10">
    <location>
        <begin position="259"/>
        <end position="280"/>
    </location>
</feature>
<keyword evidence="13" id="KW-1185">Reference proteome</keyword>
<dbReference type="InterPro" id="IPR013525">
    <property type="entry name" value="ABC2_TM"/>
</dbReference>
<dbReference type="GO" id="GO:0015774">
    <property type="term" value="P:polysaccharide transport"/>
    <property type="evidence" value="ECO:0007669"/>
    <property type="project" value="UniProtKB-KW"/>
</dbReference>
<evidence type="ECO:0000256" key="10">
    <source>
        <dbReference type="SAM" id="Phobius"/>
    </source>
</evidence>
<sequence length="290" mass="31855">MSMPATPLDDLPRSGDTDTATPGARRHAPLPQTLKPPRFKSLRSITALTLREMESTYGRQPGGYIWAILKPMGMIVILSVAFSMIVHQPPLGVSFIFFYATGFLPFDIYMTMSSKISGALSYSRPMLSYPRVTWIDAVIARAVLNGLTQIIVFFIVIFGIMALYETRAQFDIGPVLVGLLMIMFIGIGVGMLNAVLIGLYPVWGIIWGILSRPLFLASAVLFVPEKMPPNITSILLWNPLVHGIGLVRKGLFPTYDAPYVSLVFGFGIGLGLCAAGLLFLRAHYKTVLQQ</sequence>
<feature type="transmembrane region" description="Helical" evidence="10">
    <location>
        <begin position="205"/>
        <end position="223"/>
    </location>
</feature>
<dbReference type="Pfam" id="PF01061">
    <property type="entry name" value="ABC2_membrane"/>
    <property type="match status" value="1"/>
</dbReference>
<dbReference type="AlphaFoldDB" id="A0A1H8GUB6"/>
<feature type="transmembrane region" description="Helical" evidence="10">
    <location>
        <begin position="176"/>
        <end position="199"/>
    </location>
</feature>
<keyword evidence="6 10" id="KW-1133">Transmembrane helix</keyword>
<keyword evidence="8 10" id="KW-0472">Membrane</keyword>
<evidence type="ECO:0000256" key="3">
    <source>
        <dbReference type="ARBA" id="ARBA00022448"/>
    </source>
</evidence>
<organism evidence="12 13">
    <name type="scientific">Loktanella fryxellensis</name>
    <dbReference type="NCBI Taxonomy" id="245187"/>
    <lineage>
        <taxon>Bacteria</taxon>
        <taxon>Pseudomonadati</taxon>
        <taxon>Pseudomonadota</taxon>
        <taxon>Alphaproteobacteria</taxon>
        <taxon>Rhodobacterales</taxon>
        <taxon>Roseobacteraceae</taxon>
        <taxon>Loktanella</taxon>
    </lineage>
</organism>
<feature type="transmembrane region" description="Helical" evidence="10">
    <location>
        <begin position="63"/>
        <end position="86"/>
    </location>
</feature>
<dbReference type="GO" id="GO:0005886">
    <property type="term" value="C:plasma membrane"/>
    <property type="evidence" value="ECO:0007669"/>
    <property type="project" value="UniProtKB-SubCell"/>
</dbReference>
<feature type="transmembrane region" description="Helical" evidence="10">
    <location>
        <begin position="132"/>
        <end position="164"/>
    </location>
</feature>
<evidence type="ECO:0000256" key="9">
    <source>
        <dbReference type="SAM" id="MobiDB-lite"/>
    </source>
</evidence>
<name>A0A1H8GUB6_9RHOB</name>
<gene>
    <name evidence="12" type="ORF">SAMN04488003_1186</name>
</gene>
<accession>A0A1H8GUB6</accession>
<dbReference type="GO" id="GO:0015920">
    <property type="term" value="P:lipopolysaccharide transport"/>
    <property type="evidence" value="ECO:0007669"/>
    <property type="project" value="TreeGrafter"/>
</dbReference>
<evidence type="ECO:0000259" key="11">
    <source>
        <dbReference type="Pfam" id="PF01061"/>
    </source>
</evidence>
<evidence type="ECO:0000256" key="8">
    <source>
        <dbReference type="ARBA" id="ARBA00023136"/>
    </source>
</evidence>
<keyword evidence="7" id="KW-0625">Polysaccharide transport</keyword>
<dbReference type="Proteomes" id="UP000199585">
    <property type="component" value="Unassembled WGS sequence"/>
</dbReference>
<evidence type="ECO:0000256" key="6">
    <source>
        <dbReference type="ARBA" id="ARBA00022989"/>
    </source>
</evidence>
<evidence type="ECO:0000256" key="1">
    <source>
        <dbReference type="ARBA" id="ARBA00004651"/>
    </source>
</evidence>